<keyword evidence="3" id="KW-1185">Reference proteome</keyword>
<reference evidence="2 3" key="1">
    <citation type="journal article" date="2019" name="Sci. Rep.">
        <title>A high-quality genome of Eragrostis curvula grass provides insights into Poaceae evolution and supports new strategies to enhance forage quality.</title>
        <authorList>
            <person name="Carballo J."/>
            <person name="Santos B.A.C.M."/>
            <person name="Zappacosta D."/>
            <person name="Garbus I."/>
            <person name="Selva J.P."/>
            <person name="Gallo C.A."/>
            <person name="Diaz A."/>
            <person name="Albertini E."/>
            <person name="Caccamo M."/>
            <person name="Echenique V."/>
        </authorList>
    </citation>
    <scope>NUCLEOTIDE SEQUENCE [LARGE SCALE GENOMIC DNA]</scope>
    <source>
        <strain evidence="3">cv. Victoria</strain>
        <tissue evidence="2">Leaf</tissue>
    </source>
</reference>
<dbReference type="InterPro" id="IPR001810">
    <property type="entry name" value="F-box_dom"/>
</dbReference>
<gene>
    <name evidence="2" type="ORF">EJB05_11874</name>
</gene>
<evidence type="ECO:0000313" key="3">
    <source>
        <dbReference type="Proteomes" id="UP000324897"/>
    </source>
</evidence>
<sequence>MDRISGLPDELLHGILARLRSARAAARTSLLSHRWRRLVETERRIQLLEVGDDSSPSLFGMFNKVDELKLSICIYMRQLRRASWSLQASDITLNSLEEVEIEWTSGSFQEIEFFVKHLSKCTATLLEKVVINCTSHRPSTITNQARERLSRMGSPNFIVEFNVTNSSVDELLVILIRKKENSHVSAKKIEGNINAC</sequence>
<feature type="non-terminal residue" evidence="2">
    <location>
        <position position="1"/>
    </location>
</feature>
<accession>A0A5J9VSG1</accession>
<dbReference type="PANTHER" id="PTHR34709:SF68">
    <property type="entry name" value="OS07G0550432 PROTEIN"/>
    <property type="match status" value="1"/>
</dbReference>
<protein>
    <recommendedName>
        <fullName evidence="1">F-box domain-containing protein</fullName>
    </recommendedName>
</protein>
<feature type="domain" description="F-box" evidence="1">
    <location>
        <begin position="1"/>
        <end position="48"/>
    </location>
</feature>
<dbReference type="InterPro" id="IPR036047">
    <property type="entry name" value="F-box-like_dom_sf"/>
</dbReference>
<name>A0A5J9VSG1_9POAL</name>
<evidence type="ECO:0000259" key="1">
    <source>
        <dbReference type="PROSITE" id="PS50181"/>
    </source>
</evidence>
<dbReference type="Pfam" id="PF12937">
    <property type="entry name" value="F-box-like"/>
    <property type="match status" value="1"/>
</dbReference>
<dbReference type="EMBL" id="RWGY01000007">
    <property type="protein sequence ID" value="TVU38501.1"/>
    <property type="molecule type" value="Genomic_DNA"/>
</dbReference>
<dbReference type="InterPro" id="IPR055312">
    <property type="entry name" value="FBL15-like"/>
</dbReference>
<dbReference type="Gene3D" id="1.20.1280.50">
    <property type="match status" value="1"/>
</dbReference>
<proteinExistence type="predicted"/>
<dbReference type="PANTHER" id="PTHR34709">
    <property type="entry name" value="OS10G0396666 PROTEIN"/>
    <property type="match status" value="1"/>
</dbReference>
<dbReference type="PROSITE" id="PS50181">
    <property type="entry name" value="FBOX"/>
    <property type="match status" value="1"/>
</dbReference>
<comment type="caution">
    <text evidence="2">The sequence shown here is derived from an EMBL/GenBank/DDBJ whole genome shotgun (WGS) entry which is preliminary data.</text>
</comment>
<dbReference type="AlphaFoldDB" id="A0A5J9VSG1"/>
<evidence type="ECO:0000313" key="2">
    <source>
        <dbReference type="EMBL" id="TVU38501.1"/>
    </source>
</evidence>
<dbReference type="Proteomes" id="UP000324897">
    <property type="component" value="Chromosome 4"/>
</dbReference>
<dbReference type="Gramene" id="TVU38501">
    <property type="protein sequence ID" value="TVU38501"/>
    <property type="gene ID" value="EJB05_11874"/>
</dbReference>
<organism evidence="2 3">
    <name type="scientific">Eragrostis curvula</name>
    <name type="common">weeping love grass</name>
    <dbReference type="NCBI Taxonomy" id="38414"/>
    <lineage>
        <taxon>Eukaryota</taxon>
        <taxon>Viridiplantae</taxon>
        <taxon>Streptophyta</taxon>
        <taxon>Embryophyta</taxon>
        <taxon>Tracheophyta</taxon>
        <taxon>Spermatophyta</taxon>
        <taxon>Magnoliopsida</taxon>
        <taxon>Liliopsida</taxon>
        <taxon>Poales</taxon>
        <taxon>Poaceae</taxon>
        <taxon>PACMAD clade</taxon>
        <taxon>Chloridoideae</taxon>
        <taxon>Eragrostideae</taxon>
        <taxon>Eragrostidinae</taxon>
        <taxon>Eragrostis</taxon>
    </lineage>
</organism>
<dbReference type="SUPFAM" id="SSF81383">
    <property type="entry name" value="F-box domain"/>
    <property type="match status" value="1"/>
</dbReference>